<name>A0ABN3AUI2_9MICO</name>
<protein>
    <recommendedName>
        <fullName evidence="3">MarR family transcriptional regulator</fullName>
    </recommendedName>
</protein>
<evidence type="ECO:0008006" key="3">
    <source>
        <dbReference type="Google" id="ProtNLM"/>
    </source>
</evidence>
<dbReference type="EMBL" id="BAAAQT010000006">
    <property type="protein sequence ID" value="GAA2174718.1"/>
    <property type="molecule type" value="Genomic_DNA"/>
</dbReference>
<sequence length="205" mass="21618">MDVIVLTIDRRGSRTHADDVDQTRSALSARWSRRLRSPIARFAGDELQLVTTDAVACVGIALELTRSGDWSVGIGIGAGVVADDPAASTGPAFFAARRAVDRAKHAPTRVAIEVDVHDEARADGADDLEAVLWLLVALRDRRTRQGWEVADLLGRVATQRDVAEELGISASAVSARAVAAGIRVESVGVATVEGMLARLMGGADA</sequence>
<reference evidence="1 2" key="1">
    <citation type="journal article" date="2019" name="Int. J. Syst. Evol. Microbiol.">
        <title>The Global Catalogue of Microorganisms (GCM) 10K type strain sequencing project: providing services to taxonomists for standard genome sequencing and annotation.</title>
        <authorList>
            <consortium name="The Broad Institute Genomics Platform"/>
            <consortium name="The Broad Institute Genome Sequencing Center for Infectious Disease"/>
            <person name="Wu L."/>
            <person name="Ma J."/>
        </authorList>
    </citation>
    <scope>NUCLEOTIDE SEQUENCE [LARGE SCALE GENOMIC DNA]</scope>
    <source>
        <strain evidence="1 2">JCM 16026</strain>
    </source>
</reference>
<proteinExistence type="predicted"/>
<evidence type="ECO:0000313" key="1">
    <source>
        <dbReference type="EMBL" id="GAA2174718.1"/>
    </source>
</evidence>
<keyword evidence="2" id="KW-1185">Reference proteome</keyword>
<gene>
    <name evidence="1" type="ORF">GCM10009846_21740</name>
</gene>
<accession>A0ABN3AUI2</accession>
<dbReference type="Proteomes" id="UP001501599">
    <property type="component" value="Unassembled WGS sequence"/>
</dbReference>
<dbReference type="RefSeq" id="WP_344343494.1">
    <property type="nucleotide sequence ID" value="NZ_BAAAQT010000006.1"/>
</dbReference>
<comment type="caution">
    <text evidence="1">The sequence shown here is derived from an EMBL/GenBank/DDBJ whole genome shotgun (WGS) entry which is preliminary data.</text>
</comment>
<evidence type="ECO:0000313" key="2">
    <source>
        <dbReference type="Proteomes" id="UP001501599"/>
    </source>
</evidence>
<organism evidence="1 2">
    <name type="scientific">Agrococcus versicolor</name>
    <dbReference type="NCBI Taxonomy" id="501482"/>
    <lineage>
        <taxon>Bacteria</taxon>
        <taxon>Bacillati</taxon>
        <taxon>Actinomycetota</taxon>
        <taxon>Actinomycetes</taxon>
        <taxon>Micrococcales</taxon>
        <taxon>Microbacteriaceae</taxon>
        <taxon>Agrococcus</taxon>
    </lineage>
</organism>